<organism evidence="1 2">
    <name type="scientific">Mya arenaria</name>
    <name type="common">Soft-shell clam</name>
    <dbReference type="NCBI Taxonomy" id="6604"/>
    <lineage>
        <taxon>Eukaryota</taxon>
        <taxon>Metazoa</taxon>
        <taxon>Spiralia</taxon>
        <taxon>Lophotrochozoa</taxon>
        <taxon>Mollusca</taxon>
        <taxon>Bivalvia</taxon>
        <taxon>Autobranchia</taxon>
        <taxon>Heteroconchia</taxon>
        <taxon>Euheterodonta</taxon>
        <taxon>Imparidentia</taxon>
        <taxon>Neoheterodontei</taxon>
        <taxon>Myida</taxon>
        <taxon>Myoidea</taxon>
        <taxon>Myidae</taxon>
        <taxon>Mya</taxon>
    </lineage>
</organism>
<proteinExistence type="predicted"/>
<protein>
    <submittedName>
        <fullName evidence="1">Uncharacterized protein</fullName>
    </submittedName>
</protein>
<sequence length="168" mass="18172">ENSDASGERLKAAISGSLTANAANICDRTSYDAGTEHIFLLNNATGGLNTYCDVNSTVNTCSASDKTTMTYNYTECATLQAYSAGGVVKSMWSSSDANYEYVHVYNTDDTTDEGTTYRFTCYVIPINTSQEVNQVNATQYPQQCATSQTPTSVDSPGAIIVFYRNETC</sequence>
<dbReference type="EMBL" id="CP111014">
    <property type="protein sequence ID" value="WAQ99433.1"/>
    <property type="molecule type" value="Genomic_DNA"/>
</dbReference>
<feature type="non-terminal residue" evidence="1">
    <location>
        <position position="1"/>
    </location>
</feature>
<keyword evidence="2" id="KW-1185">Reference proteome</keyword>
<evidence type="ECO:0000313" key="2">
    <source>
        <dbReference type="Proteomes" id="UP001164746"/>
    </source>
</evidence>
<evidence type="ECO:0000313" key="1">
    <source>
        <dbReference type="EMBL" id="WAQ99433.1"/>
    </source>
</evidence>
<feature type="non-terminal residue" evidence="1">
    <location>
        <position position="168"/>
    </location>
</feature>
<reference evidence="1" key="1">
    <citation type="submission" date="2022-11" db="EMBL/GenBank/DDBJ databases">
        <title>Centuries of genome instability and evolution in soft-shell clam transmissible cancer (bioRxiv).</title>
        <authorList>
            <person name="Hart S.F.M."/>
            <person name="Yonemitsu M.A."/>
            <person name="Giersch R.M."/>
            <person name="Beal B.F."/>
            <person name="Arriagada G."/>
            <person name="Davis B.W."/>
            <person name="Ostrander E.A."/>
            <person name="Goff S.P."/>
            <person name="Metzger M.J."/>
        </authorList>
    </citation>
    <scope>NUCLEOTIDE SEQUENCE</scope>
    <source>
        <strain evidence="1">MELC-2E11</strain>
        <tissue evidence="1">Siphon/mantle</tissue>
    </source>
</reference>
<name>A0ABY7DTK7_MYAAR</name>
<gene>
    <name evidence="1" type="ORF">MAR_023806</name>
</gene>
<accession>A0ABY7DTK7</accession>
<dbReference type="Proteomes" id="UP001164746">
    <property type="component" value="Chromosome 3"/>
</dbReference>